<dbReference type="AlphaFoldDB" id="A0AAD5S1Y4"/>
<feature type="domain" description="Methyltransferase type 11" evidence="1">
    <location>
        <begin position="4"/>
        <end position="64"/>
    </location>
</feature>
<proteinExistence type="predicted"/>
<dbReference type="GO" id="GO:0008757">
    <property type="term" value="F:S-adenosylmethionine-dependent methyltransferase activity"/>
    <property type="evidence" value="ECO:0007669"/>
    <property type="project" value="InterPro"/>
</dbReference>
<protein>
    <recommendedName>
        <fullName evidence="1">Methyltransferase type 11 domain-containing protein</fullName>
    </recommendedName>
</protein>
<dbReference type="Proteomes" id="UP001212841">
    <property type="component" value="Unassembled WGS sequence"/>
</dbReference>
<evidence type="ECO:0000259" key="1">
    <source>
        <dbReference type="Pfam" id="PF08241"/>
    </source>
</evidence>
<evidence type="ECO:0000313" key="2">
    <source>
        <dbReference type="EMBL" id="KAJ3036562.1"/>
    </source>
</evidence>
<organism evidence="2 3">
    <name type="scientific">Rhizophlyctis rosea</name>
    <dbReference type="NCBI Taxonomy" id="64517"/>
    <lineage>
        <taxon>Eukaryota</taxon>
        <taxon>Fungi</taxon>
        <taxon>Fungi incertae sedis</taxon>
        <taxon>Chytridiomycota</taxon>
        <taxon>Chytridiomycota incertae sedis</taxon>
        <taxon>Chytridiomycetes</taxon>
        <taxon>Rhizophlyctidales</taxon>
        <taxon>Rhizophlyctidaceae</taxon>
        <taxon>Rhizophlyctis</taxon>
    </lineage>
</organism>
<gene>
    <name evidence="2" type="ORF">HK097_003803</name>
</gene>
<name>A0AAD5S1Y4_9FUNG</name>
<dbReference type="EMBL" id="JADGJD010001924">
    <property type="protein sequence ID" value="KAJ3036562.1"/>
    <property type="molecule type" value="Genomic_DNA"/>
</dbReference>
<keyword evidence="3" id="KW-1185">Reference proteome</keyword>
<dbReference type="Gene3D" id="3.40.50.150">
    <property type="entry name" value="Vaccinia Virus protein VP39"/>
    <property type="match status" value="1"/>
</dbReference>
<dbReference type="InterPro" id="IPR029063">
    <property type="entry name" value="SAM-dependent_MTases_sf"/>
</dbReference>
<evidence type="ECO:0000313" key="3">
    <source>
        <dbReference type="Proteomes" id="UP001212841"/>
    </source>
</evidence>
<dbReference type="SUPFAM" id="SSF53335">
    <property type="entry name" value="S-adenosyl-L-methionine-dependent methyltransferases"/>
    <property type="match status" value="1"/>
</dbReference>
<comment type="caution">
    <text evidence="2">The sequence shown here is derived from an EMBL/GenBank/DDBJ whole genome shotgun (WGS) entry which is preliminary data.</text>
</comment>
<dbReference type="InterPro" id="IPR013216">
    <property type="entry name" value="Methyltransf_11"/>
</dbReference>
<feature type="non-terminal residue" evidence="2">
    <location>
        <position position="1"/>
    </location>
</feature>
<dbReference type="Pfam" id="PF08241">
    <property type="entry name" value="Methyltransf_11"/>
    <property type="match status" value="1"/>
</dbReference>
<reference evidence="2" key="1">
    <citation type="submission" date="2020-05" db="EMBL/GenBank/DDBJ databases">
        <title>Phylogenomic resolution of chytrid fungi.</title>
        <authorList>
            <person name="Stajich J.E."/>
            <person name="Amses K."/>
            <person name="Simmons R."/>
            <person name="Seto K."/>
            <person name="Myers J."/>
            <person name="Bonds A."/>
            <person name="Quandt C.A."/>
            <person name="Barry K."/>
            <person name="Liu P."/>
            <person name="Grigoriev I."/>
            <person name="Longcore J.E."/>
            <person name="James T.Y."/>
        </authorList>
    </citation>
    <scope>NUCLEOTIDE SEQUENCE</scope>
    <source>
        <strain evidence="2">JEL0318</strain>
    </source>
</reference>
<accession>A0AAD5S1Y4</accession>
<sequence>MRNTFRDKTKDGRVSVREGTFADTGEESGWADALFIAQAFHWAHPNYDATMKEIARVLKPEASAFLVWNLEDRDRAAWVASIRDLYEAYENKTPQFRLNLWEAAFITPSYLSNFHPPERFSTEWIVDTSVEGVRDRVM</sequence>